<name>E9JES7_9ACTN</name>
<dbReference type="SMR" id="E9JES7"/>
<dbReference type="PDB" id="8KDK">
    <property type="method" value="X-ray"/>
    <property type="resolution" value="1.80 A"/>
    <property type="chains" value="A/B/C/D=1-416"/>
</dbReference>
<dbReference type="Gene3D" id="3.40.640.10">
    <property type="entry name" value="Type I PLP-dependent aspartate aminotransferase-like (Major domain)"/>
    <property type="match status" value="1"/>
</dbReference>
<dbReference type="PANTHER" id="PTHR42832:SF3">
    <property type="entry name" value="L-GLUTAMINE--4-(METHYLSULFANYL)-2-OXOBUTANOATE AMINOTRANSFERASE"/>
    <property type="match status" value="1"/>
</dbReference>
<evidence type="ECO:0000256" key="1">
    <source>
        <dbReference type="ARBA" id="ARBA00001933"/>
    </source>
</evidence>
<dbReference type="InterPro" id="IPR004839">
    <property type="entry name" value="Aminotransferase_I/II_large"/>
</dbReference>
<proteinExistence type="evidence at protein level"/>
<sequence>MSDLAAVDDWSTLRRIAIDAVSTGRNPELKWLADHPEGTPAYALHLADPLEGAPEGLRQCLREAWDEPLDSYVLSHHGLPELRQAMERWFADDENWPRRRRLLTTATMTGTGPAMYDLLRTIKAREPEGPMAALVPRPGWDYRLFAHDVGYEPIGYHVPFTSPTGPEPGDLDRAVEQTRAKGLRPTVLVLNPQHYATGGNWTPEFVRYALSLADTLGMWVLVDNAYHGMTAAGTQPTSTVRLALDGGFEERLIHVRTLGKQFACNGWAVGSVTAMPDVIDEFAHRWRGFREYPGHAREQAAFAGWLNNPESRKWADERREAIRSNGDALLDALAEVSNTTRHCHGGSPFVLFEVPGGWSQEDFRQRLFADTGVLLASAQIPYAPDWVKVFLGRRPDRFLPAVEALRTRPSRAWQPR</sequence>
<evidence type="ECO:0000313" key="5">
    <source>
        <dbReference type="EMBL" id="ADB92565.1"/>
    </source>
</evidence>
<dbReference type="GO" id="GO:0030170">
    <property type="term" value="F:pyridoxal phosphate binding"/>
    <property type="evidence" value="ECO:0007669"/>
    <property type="project" value="InterPro"/>
</dbReference>
<comment type="cofactor">
    <cofactor evidence="1">
        <name>pyridoxal 5'-phosphate</name>
        <dbReference type="ChEBI" id="CHEBI:597326"/>
    </cofactor>
</comment>
<evidence type="ECO:0007829" key="8">
    <source>
        <dbReference type="PDB" id="8KDK"/>
    </source>
</evidence>
<organism evidence="5">
    <name type="scientific">Streptomyces caelestis</name>
    <dbReference type="NCBI Taxonomy" id="36816"/>
    <lineage>
        <taxon>Bacteria</taxon>
        <taxon>Bacillati</taxon>
        <taxon>Actinomycetota</taxon>
        <taxon>Actinomycetes</taxon>
        <taxon>Kitasatosporales</taxon>
        <taxon>Streptomycetaceae</taxon>
        <taxon>Streptomyces</taxon>
    </lineage>
</organism>
<dbReference type="Pfam" id="PF00155">
    <property type="entry name" value="Aminotran_1_2"/>
    <property type="match status" value="1"/>
</dbReference>
<dbReference type="PANTHER" id="PTHR42832">
    <property type="entry name" value="AMINO ACID AMINOTRANSFERASE"/>
    <property type="match status" value="1"/>
</dbReference>
<evidence type="ECO:0000256" key="2">
    <source>
        <dbReference type="ARBA" id="ARBA00022576"/>
    </source>
</evidence>
<dbReference type="EMBL" id="GQ844764">
    <property type="protein sequence ID" value="ADB92565.1"/>
    <property type="molecule type" value="Genomic_DNA"/>
</dbReference>
<feature type="domain" description="Aminotransferase class I/classII large" evidence="4">
    <location>
        <begin position="75"/>
        <end position="392"/>
    </location>
</feature>
<keyword evidence="8" id="KW-0002">3D-structure</keyword>
<keyword evidence="7" id="KW-1185">Reference proteome</keyword>
<gene>
    <name evidence="6" type="ORF">HDA41_002770</name>
</gene>
<accession>E9JES7</accession>
<protein>
    <submittedName>
        <fullName evidence="5">CcbF</fullName>
    </submittedName>
    <submittedName>
        <fullName evidence="6">N-succinyldiaminopimelate aminotransferase</fullName>
        <ecNumber evidence="6">2.6.1.17</ecNumber>
    </submittedName>
</protein>
<dbReference type="Proteomes" id="UP000590647">
    <property type="component" value="Unassembled WGS sequence"/>
</dbReference>
<reference evidence="8" key="3">
    <citation type="journal article" date="2025" name="Nat. Chem.">
        <title>Molecular basis for the diversification of lincosamide biosynthesis by pyridoxal phosphate-dependent enzymes.</title>
        <authorList>
            <person name="Mori T."/>
            <person name="Moriwaki Y."/>
            <person name="Sakurada K."/>
            <person name="Lyu S."/>
            <person name="Kadlcik S."/>
            <person name="Janata J."/>
            <person name="Mazumdar A."/>
            <person name="Koberska M."/>
            <person name="Terada T."/>
            <person name="Kamenik Z."/>
            <person name="Abe I."/>
        </authorList>
    </citation>
    <scope>X-RAY CRYSTALLOGRAPHY (1.80 ANGSTROMS)</scope>
</reference>
<evidence type="ECO:0000313" key="6">
    <source>
        <dbReference type="EMBL" id="MBB5794806.1"/>
    </source>
</evidence>
<evidence type="ECO:0000259" key="4">
    <source>
        <dbReference type="Pfam" id="PF00155"/>
    </source>
</evidence>
<keyword evidence="3 6" id="KW-0808">Transferase</keyword>
<evidence type="ECO:0000256" key="3">
    <source>
        <dbReference type="ARBA" id="ARBA00022679"/>
    </source>
</evidence>
<dbReference type="CDD" id="cd00609">
    <property type="entry name" value="AAT_like"/>
    <property type="match status" value="1"/>
</dbReference>
<reference evidence="5" key="1">
    <citation type="journal article" date="2015" name="PLoS ONE">
        <title>Lincosamide synthetase-a unique condensation system combining elements of nonribosomal peptide synthetase and mycothiol metabolism.</title>
        <authorList>
            <person name="Janata J."/>
            <person name="Kadlcik S."/>
            <person name="Koberska M."/>
            <person name="Ulanova D."/>
            <person name="Kamenik Z."/>
            <person name="Novak P."/>
            <person name="Kopecky J."/>
            <person name="Novotna J."/>
            <person name="Radojevic B."/>
            <person name="Plhackova K."/>
            <person name="Gazak R."/>
            <person name="Najmanova L."/>
        </authorList>
    </citation>
    <scope>NUCLEOTIDE SEQUENCE</scope>
    <source>
        <strain evidence="5">ATCC 15084</strain>
    </source>
</reference>
<dbReference type="EC" id="2.6.1.17" evidence="6"/>
<dbReference type="SUPFAM" id="SSF53383">
    <property type="entry name" value="PLP-dependent transferases"/>
    <property type="match status" value="1"/>
</dbReference>
<dbReference type="InterPro" id="IPR015424">
    <property type="entry name" value="PyrdxlP-dep_Trfase"/>
</dbReference>
<dbReference type="RefSeq" id="WP_184983838.1">
    <property type="nucleotide sequence ID" value="NZ_JACHNE010000001.1"/>
</dbReference>
<dbReference type="EMBL" id="JACHNE010000001">
    <property type="protein sequence ID" value="MBB5794806.1"/>
    <property type="molecule type" value="Genomic_DNA"/>
</dbReference>
<dbReference type="InterPro" id="IPR050881">
    <property type="entry name" value="LL-DAP_aminotransferase"/>
</dbReference>
<dbReference type="GO" id="GO:0009016">
    <property type="term" value="F:succinyldiaminopimelate transaminase activity"/>
    <property type="evidence" value="ECO:0007669"/>
    <property type="project" value="UniProtKB-EC"/>
</dbReference>
<dbReference type="InterPro" id="IPR015421">
    <property type="entry name" value="PyrdxlP-dep_Trfase_major"/>
</dbReference>
<dbReference type="AlphaFoldDB" id="E9JES7"/>
<evidence type="ECO:0000313" key="7">
    <source>
        <dbReference type="Proteomes" id="UP000590647"/>
    </source>
</evidence>
<keyword evidence="2 6" id="KW-0032">Aminotransferase</keyword>
<reference evidence="6 7" key="2">
    <citation type="submission" date="2020-08" db="EMBL/GenBank/DDBJ databases">
        <title>Sequencing the genomes of 1000 actinobacteria strains.</title>
        <authorList>
            <person name="Klenk H.-P."/>
        </authorList>
    </citation>
    <scope>NUCLEOTIDE SEQUENCE [LARGE SCALE GENOMIC DNA]</scope>
    <source>
        <strain evidence="6 7">DSM 40084</strain>
    </source>
</reference>